<accession>A0ACB7ERI3</accession>
<sequence length="80" mass="9224">VFDHQDEQHDEISNYSEINLDQLNATHDVYIFVTSFFTLRNLQRKVQTQTASSEIPADVLHEEPELHTSYCTSSRLQAGN</sequence>
<feature type="non-terminal residue" evidence="1">
    <location>
        <position position="1"/>
    </location>
</feature>
<name>A0ACB7ERI3_NIBAL</name>
<organism evidence="1 2">
    <name type="scientific">Nibea albiflora</name>
    <name type="common">Yellow drum</name>
    <name type="synonym">Corvina albiflora</name>
    <dbReference type="NCBI Taxonomy" id="240163"/>
    <lineage>
        <taxon>Eukaryota</taxon>
        <taxon>Metazoa</taxon>
        <taxon>Chordata</taxon>
        <taxon>Craniata</taxon>
        <taxon>Vertebrata</taxon>
        <taxon>Euteleostomi</taxon>
        <taxon>Actinopterygii</taxon>
        <taxon>Neopterygii</taxon>
        <taxon>Teleostei</taxon>
        <taxon>Neoteleostei</taxon>
        <taxon>Acanthomorphata</taxon>
        <taxon>Eupercaria</taxon>
        <taxon>Sciaenidae</taxon>
        <taxon>Nibea</taxon>
    </lineage>
</organism>
<proteinExistence type="predicted"/>
<keyword evidence="2" id="KW-1185">Reference proteome</keyword>
<evidence type="ECO:0000313" key="2">
    <source>
        <dbReference type="Proteomes" id="UP000805704"/>
    </source>
</evidence>
<gene>
    <name evidence="1" type="ORF">GBF38_008698</name>
</gene>
<dbReference type="Proteomes" id="UP000805704">
    <property type="component" value="Chromosome 24"/>
</dbReference>
<dbReference type="EMBL" id="CM024812">
    <property type="protein sequence ID" value="KAG8004467.1"/>
    <property type="molecule type" value="Genomic_DNA"/>
</dbReference>
<evidence type="ECO:0000313" key="1">
    <source>
        <dbReference type="EMBL" id="KAG8004467.1"/>
    </source>
</evidence>
<comment type="caution">
    <text evidence="1">The sequence shown here is derived from an EMBL/GenBank/DDBJ whole genome shotgun (WGS) entry which is preliminary data.</text>
</comment>
<protein>
    <submittedName>
        <fullName evidence="1">Uncharacterized protein</fullName>
    </submittedName>
</protein>
<reference evidence="1" key="1">
    <citation type="submission" date="2020-04" db="EMBL/GenBank/DDBJ databases">
        <title>A chromosome-scale assembly and high-density genetic map of the yellow drum (Nibea albiflora) genome.</title>
        <authorList>
            <person name="Xu D."/>
            <person name="Zhang W."/>
            <person name="Chen R."/>
            <person name="Tan P."/>
            <person name="Wang L."/>
            <person name="Song H."/>
            <person name="Tian L."/>
            <person name="Zhu Q."/>
            <person name="Wang B."/>
        </authorList>
    </citation>
    <scope>NUCLEOTIDE SEQUENCE</scope>
    <source>
        <strain evidence="1">ZJHYS-2018</strain>
    </source>
</reference>